<dbReference type="EMBL" id="JALLPJ020000514">
    <property type="protein sequence ID" value="KAL3789782.1"/>
    <property type="molecule type" value="Genomic_DNA"/>
</dbReference>
<dbReference type="Proteomes" id="UP001530400">
    <property type="component" value="Unassembled WGS sequence"/>
</dbReference>
<organism evidence="2 3">
    <name type="scientific">Cyclotella atomus</name>
    <dbReference type="NCBI Taxonomy" id="382360"/>
    <lineage>
        <taxon>Eukaryota</taxon>
        <taxon>Sar</taxon>
        <taxon>Stramenopiles</taxon>
        <taxon>Ochrophyta</taxon>
        <taxon>Bacillariophyta</taxon>
        <taxon>Coscinodiscophyceae</taxon>
        <taxon>Thalassiosirophycidae</taxon>
        <taxon>Stephanodiscales</taxon>
        <taxon>Stephanodiscaceae</taxon>
        <taxon>Cyclotella</taxon>
    </lineage>
</organism>
<name>A0ABD3PPT8_9STRA</name>
<keyword evidence="3" id="KW-1185">Reference proteome</keyword>
<sequence length="187" mass="21317">MIFSFKRSGEGERDRVVSDFDMDELNDADVASGTESDTEQPEGGHCRMDFVKDKQAYIIYVWYQLEHHDLMRSSLQELDAWLAALQASNGAGRLFQINYDRDDNSSVQSSASKSSRGSGDFEASFCSSINNLGSSNLTIAQMEGREKQRYRADADAHQRTMAMIEERKCNTSPSRNRRRRLINRRGR</sequence>
<evidence type="ECO:0000256" key="1">
    <source>
        <dbReference type="SAM" id="MobiDB-lite"/>
    </source>
</evidence>
<evidence type="ECO:0000313" key="2">
    <source>
        <dbReference type="EMBL" id="KAL3789782.1"/>
    </source>
</evidence>
<feature type="region of interest" description="Disordered" evidence="1">
    <location>
        <begin position="168"/>
        <end position="187"/>
    </location>
</feature>
<proteinExistence type="predicted"/>
<evidence type="ECO:0000313" key="3">
    <source>
        <dbReference type="Proteomes" id="UP001530400"/>
    </source>
</evidence>
<feature type="compositionally biased region" description="Basic residues" evidence="1">
    <location>
        <begin position="175"/>
        <end position="187"/>
    </location>
</feature>
<gene>
    <name evidence="2" type="ORF">ACHAWO_000253</name>
</gene>
<dbReference type="AlphaFoldDB" id="A0ABD3PPT8"/>
<accession>A0ABD3PPT8</accession>
<comment type="caution">
    <text evidence="2">The sequence shown here is derived from an EMBL/GenBank/DDBJ whole genome shotgun (WGS) entry which is preliminary data.</text>
</comment>
<reference evidence="2 3" key="1">
    <citation type="submission" date="2024-10" db="EMBL/GenBank/DDBJ databases">
        <title>Updated reference genomes for cyclostephanoid diatoms.</title>
        <authorList>
            <person name="Roberts W.R."/>
            <person name="Alverson A.J."/>
        </authorList>
    </citation>
    <scope>NUCLEOTIDE SEQUENCE [LARGE SCALE GENOMIC DNA]</scope>
    <source>
        <strain evidence="2 3">AJA010-31</strain>
    </source>
</reference>
<evidence type="ECO:0008006" key="4">
    <source>
        <dbReference type="Google" id="ProtNLM"/>
    </source>
</evidence>
<protein>
    <recommendedName>
        <fullName evidence="4">PH domain-containing protein</fullName>
    </recommendedName>
</protein>